<dbReference type="EMBL" id="CAXLJM020000007">
    <property type="protein sequence ID" value="CAL8074902.1"/>
    <property type="molecule type" value="Genomic_DNA"/>
</dbReference>
<keyword evidence="1" id="KW-0472">Membrane</keyword>
<keyword evidence="1" id="KW-0812">Transmembrane</keyword>
<keyword evidence="4" id="KW-1185">Reference proteome</keyword>
<evidence type="ECO:0000313" key="3">
    <source>
        <dbReference type="EMBL" id="CAL8074902.1"/>
    </source>
</evidence>
<proteinExistence type="predicted"/>
<evidence type="ECO:0000259" key="2">
    <source>
        <dbReference type="Pfam" id="PF06974"/>
    </source>
</evidence>
<name>A0ABP1PTQ6_9HEXA</name>
<evidence type="ECO:0000256" key="1">
    <source>
        <dbReference type="SAM" id="Phobius"/>
    </source>
</evidence>
<dbReference type="InterPro" id="IPR045034">
    <property type="entry name" value="O-acyltransferase_WSD1-like"/>
</dbReference>
<feature type="domain" description="O-acyltransferase WSD1 C-terminal" evidence="2">
    <location>
        <begin position="364"/>
        <end position="504"/>
    </location>
</feature>
<dbReference type="Pfam" id="PF06974">
    <property type="entry name" value="WS_DGAT_C"/>
    <property type="match status" value="1"/>
</dbReference>
<reference evidence="3 4" key="1">
    <citation type="submission" date="2024-08" db="EMBL/GenBank/DDBJ databases">
        <authorList>
            <person name="Cucini C."/>
            <person name="Frati F."/>
        </authorList>
    </citation>
    <scope>NUCLEOTIDE SEQUENCE [LARGE SCALE GENOMIC DNA]</scope>
</reference>
<keyword evidence="1" id="KW-1133">Transmembrane helix</keyword>
<dbReference type="PANTHER" id="PTHR31650:SF1">
    <property type="entry name" value="WAX ESTER SYNTHASE_DIACYLGLYCEROL ACYLTRANSFERASE 4-RELATED"/>
    <property type="match status" value="1"/>
</dbReference>
<gene>
    <name evidence="3" type="ORF">ODALV1_LOCUS3030</name>
</gene>
<organism evidence="3 4">
    <name type="scientific">Orchesella dallaii</name>
    <dbReference type="NCBI Taxonomy" id="48710"/>
    <lineage>
        <taxon>Eukaryota</taxon>
        <taxon>Metazoa</taxon>
        <taxon>Ecdysozoa</taxon>
        <taxon>Arthropoda</taxon>
        <taxon>Hexapoda</taxon>
        <taxon>Collembola</taxon>
        <taxon>Entomobryomorpha</taxon>
        <taxon>Entomobryoidea</taxon>
        <taxon>Orchesellidae</taxon>
        <taxon>Orchesellinae</taxon>
        <taxon>Orchesella</taxon>
    </lineage>
</organism>
<comment type="caution">
    <text evidence="3">The sequence shown here is derived from an EMBL/GenBank/DDBJ whole genome shotgun (WGS) entry which is preliminary data.</text>
</comment>
<protein>
    <recommendedName>
        <fullName evidence="2">O-acyltransferase WSD1 C-terminal domain-containing protein</fullName>
    </recommendedName>
</protein>
<evidence type="ECO:0000313" key="4">
    <source>
        <dbReference type="Proteomes" id="UP001642540"/>
    </source>
</evidence>
<accession>A0ABP1PTQ6</accession>
<dbReference type="PANTHER" id="PTHR31650">
    <property type="entry name" value="O-ACYLTRANSFERASE (WSD1-LIKE) FAMILY PROTEIN"/>
    <property type="match status" value="1"/>
</dbReference>
<dbReference type="Proteomes" id="UP001642540">
    <property type="component" value="Unassembled WGS sequence"/>
</dbReference>
<feature type="transmembrane region" description="Helical" evidence="1">
    <location>
        <begin position="20"/>
        <end position="44"/>
    </location>
</feature>
<sequence>MAARKQILILKRIRDKVLVIIASILFTIIIIPVFLLFMVPCYIYRFIVAQLAKVLNPGLGKLLCTRSALCAVDDLYTFPKCTLLGVAIVGGEVDAEQMREAMMKKVIEAKDKHGHHIYPEFQQYFSQWLGFLFWKWEKDFRMDEHITYYEPSLNKQVDDKELVQLRHDLVKKPYVNGKSPWEIVLVKNYVPSYLIPENDDGTGGPYPGPKSVVIVRLHHGMADGYSMLELFLNSIDNDNVKREDLAKPRFRKRSFLQSLMYWTVVWISVPYYVTQELLTTYDNNALHPKGVKLTREAYSAGDSVPVATIKKIRSTYNVTFSAVVMSALAGGIRKFMLVNDMKIPDKMHVVTPLPWPGHPSTLRNYWSFCIMKLPLEVADARERLKVLHKKREKIVHSAVAAMNFTLVPLVGALPHPVLNFFAQRNATTIMMSNFPGPPVTGTFFGHPILYGSFGGGLGRGNLGFGVAMLSYRGTLSFGIGIDQAIIPNNEKAQELLRFIKDEIHILEQDTVV</sequence>
<dbReference type="InterPro" id="IPR009721">
    <property type="entry name" value="O-acyltransferase_WSD1_C"/>
</dbReference>